<dbReference type="KEGG" id="bbes:BESB_034310"/>
<evidence type="ECO:0000313" key="3">
    <source>
        <dbReference type="EMBL" id="PFH36973.1"/>
    </source>
</evidence>
<dbReference type="Proteomes" id="UP000224006">
    <property type="component" value="Chromosome II"/>
</dbReference>
<dbReference type="InterPro" id="IPR007226">
    <property type="entry name" value="SRS_dom"/>
</dbReference>
<evidence type="ECO:0000313" key="4">
    <source>
        <dbReference type="Proteomes" id="UP000224006"/>
    </source>
</evidence>
<gene>
    <name evidence="3" type="ORF">BESB_034310</name>
</gene>
<dbReference type="RefSeq" id="XP_029220982.1">
    <property type="nucleotide sequence ID" value="XM_029362017.1"/>
</dbReference>
<dbReference type="EMBL" id="NWUJ01000002">
    <property type="protein sequence ID" value="PFH36973.1"/>
    <property type="molecule type" value="Genomic_DNA"/>
</dbReference>
<dbReference type="Gene3D" id="2.60.40.1320">
    <property type="entry name" value="SRS domain"/>
    <property type="match status" value="2"/>
</dbReference>
<name>A0A2A9MMF4_BESBE</name>
<dbReference type="AlphaFoldDB" id="A0A2A9MMF4"/>
<evidence type="ECO:0000256" key="1">
    <source>
        <dbReference type="SAM" id="SignalP"/>
    </source>
</evidence>
<keyword evidence="1" id="KW-0732">Signal</keyword>
<dbReference type="OrthoDB" id="330252at2759"/>
<dbReference type="SUPFAM" id="SSF74877">
    <property type="entry name" value="Major surface antigen p30, SAG1"/>
    <property type="match status" value="2"/>
</dbReference>
<dbReference type="VEuPathDB" id="ToxoDB:BESB_034310"/>
<reference evidence="3 4" key="1">
    <citation type="submission" date="2017-09" db="EMBL/GenBank/DDBJ databases">
        <title>Genome sequencing of Besnoitia besnoiti strain Bb-Ger1.</title>
        <authorList>
            <person name="Schares G."/>
            <person name="Venepally P."/>
            <person name="Lorenzi H.A."/>
        </authorList>
    </citation>
    <scope>NUCLEOTIDE SEQUENCE [LARGE SCALE GENOMIC DNA]</scope>
    <source>
        <strain evidence="3 4">Bb-Ger1</strain>
    </source>
</reference>
<keyword evidence="4" id="KW-1185">Reference proteome</keyword>
<protein>
    <submittedName>
        <fullName evidence="3">SAG-related sequence</fullName>
    </submittedName>
</protein>
<organism evidence="3 4">
    <name type="scientific">Besnoitia besnoiti</name>
    <name type="common">Apicomplexan protozoan</name>
    <dbReference type="NCBI Taxonomy" id="94643"/>
    <lineage>
        <taxon>Eukaryota</taxon>
        <taxon>Sar</taxon>
        <taxon>Alveolata</taxon>
        <taxon>Apicomplexa</taxon>
        <taxon>Conoidasida</taxon>
        <taxon>Coccidia</taxon>
        <taxon>Eucoccidiorida</taxon>
        <taxon>Eimeriorina</taxon>
        <taxon>Sarcocystidae</taxon>
        <taxon>Besnoitia</taxon>
    </lineage>
</organism>
<dbReference type="Pfam" id="PF04092">
    <property type="entry name" value="SAG"/>
    <property type="match status" value="2"/>
</dbReference>
<dbReference type="GeneID" id="40308412"/>
<accession>A0A2A9MMF4</accession>
<dbReference type="GO" id="GO:0016020">
    <property type="term" value="C:membrane"/>
    <property type="evidence" value="ECO:0007669"/>
    <property type="project" value="InterPro"/>
</dbReference>
<sequence>MCALLLLASVAALIPGASVIGKAASPEECSSTNKSLYLRLSSDEKQKKITFKCGGGTPDLVPGDDTHACEDSSCHKRIPLAGIASISRDASQGHTLTIDDQAQAQTIYFNCISKGDTQGSTLDSLSRSAGGSPEEVCKVQVAVWGKPKPQTPESVTQCNSGKEAAPIDLKKAPASVVFSCGSGSTISPLNFEQALKNESSDKLIELKEVLPTAKLVENGASDKVPIYTLSFEELPKQDTSFYYKCTYQADRASPSAAAASECKVVVNVAAAPQHALPGDGSQTPPTATSTSYPISSAKLHLDPRVAGASAVYIALLGGIPTL</sequence>
<feature type="domain" description="SRS" evidence="2">
    <location>
        <begin position="34"/>
        <end position="143"/>
    </location>
</feature>
<dbReference type="InterPro" id="IPR036755">
    <property type="entry name" value="SRS_dom_sf"/>
</dbReference>
<comment type="caution">
    <text evidence="3">The sequence shown here is derived from an EMBL/GenBank/DDBJ whole genome shotgun (WGS) entry which is preliminary data.</text>
</comment>
<evidence type="ECO:0000259" key="2">
    <source>
        <dbReference type="Pfam" id="PF04092"/>
    </source>
</evidence>
<feature type="signal peptide" evidence="1">
    <location>
        <begin position="1"/>
        <end position="16"/>
    </location>
</feature>
<feature type="domain" description="SRS" evidence="2">
    <location>
        <begin position="155"/>
        <end position="268"/>
    </location>
</feature>
<proteinExistence type="predicted"/>
<feature type="chain" id="PRO_5012292683" evidence="1">
    <location>
        <begin position="17"/>
        <end position="322"/>
    </location>
</feature>